<feature type="binding site" evidence="9 11">
    <location>
        <position position="108"/>
    </location>
    <ligand>
        <name>substrate</name>
    </ligand>
</feature>
<dbReference type="Gene3D" id="3.40.50.720">
    <property type="entry name" value="NAD(P)-binding Rossmann-like Domain"/>
    <property type="match status" value="1"/>
</dbReference>
<evidence type="ECO:0000256" key="9">
    <source>
        <dbReference type="HAMAP-Rule" id="MF_00087"/>
    </source>
</evidence>
<evidence type="ECO:0000256" key="15">
    <source>
        <dbReference type="SAM" id="Coils"/>
    </source>
</evidence>
<name>A0A2W0HIL5_9BACI</name>
<feature type="coiled-coil region" evidence="15">
    <location>
        <begin position="352"/>
        <end position="379"/>
    </location>
</feature>
<feature type="binding site" evidence="9 11">
    <location>
        <begin position="48"/>
        <end position="51"/>
    </location>
    <ligand>
        <name>substrate</name>
    </ligand>
</feature>
<feature type="binding site" evidence="9 11">
    <location>
        <position position="119"/>
    </location>
    <ligand>
        <name>substrate</name>
    </ligand>
</feature>
<dbReference type="InterPro" id="IPR000343">
    <property type="entry name" value="4pyrrol_synth_GluRdtase"/>
</dbReference>
<dbReference type="PROSITE" id="PS00747">
    <property type="entry name" value="GLUTR"/>
    <property type="match status" value="1"/>
</dbReference>
<comment type="similarity">
    <text evidence="2 9 14">Belongs to the glutamyl-tRNA reductase family.</text>
</comment>
<evidence type="ECO:0000256" key="6">
    <source>
        <dbReference type="ARBA" id="ARBA00023244"/>
    </source>
</evidence>
<dbReference type="NCBIfam" id="TIGR01035">
    <property type="entry name" value="hemA"/>
    <property type="match status" value="1"/>
</dbReference>
<feature type="binding site" evidence="9 11">
    <location>
        <begin position="113"/>
        <end position="115"/>
    </location>
    <ligand>
        <name>substrate</name>
    </ligand>
</feature>
<dbReference type="Gene3D" id="3.30.460.30">
    <property type="entry name" value="Glutamyl-tRNA reductase, N-terminal domain"/>
    <property type="match status" value="1"/>
</dbReference>
<accession>A0A2W0HIL5</accession>
<keyword evidence="5 9" id="KW-0560">Oxidoreductase</keyword>
<dbReference type="UniPathway" id="UPA00251">
    <property type="reaction ID" value="UER00316"/>
</dbReference>
<dbReference type="Proteomes" id="UP000248066">
    <property type="component" value="Unassembled WGS sequence"/>
</dbReference>
<dbReference type="OrthoDB" id="110209at2"/>
<evidence type="ECO:0000313" key="20">
    <source>
        <dbReference type="Proteomes" id="UP000248066"/>
    </source>
</evidence>
<keyword evidence="15" id="KW-0175">Coiled coil</keyword>
<dbReference type="InterPro" id="IPR036291">
    <property type="entry name" value="NAD(P)-bd_dom_sf"/>
</dbReference>
<dbReference type="FunFam" id="3.30.460.30:FF:000001">
    <property type="entry name" value="Glutamyl-tRNA reductase"/>
    <property type="match status" value="1"/>
</dbReference>
<dbReference type="Pfam" id="PF01488">
    <property type="entry name" value="Shikimate_DH"/>
    <property type="match status" value="1"/>
</dbReference>
<sequence>MHILVVSLNYKTTPVEIREKFTFQNDLEGALTKLRNSKSMLECVIVSTCNRTEVYAVVDQLHTGRYYTKAFLSEWFNMPKEDFTPFLQIREDESAVEHLYRVTCGLDSMIVGETQILGQIRNSFQTAQTQGTTGTVFNHLFKEAVTLAKRAHSETSIGENAVSVSYAAVELGKKIFGDFGEKEVLVLGAGKMSELTAKHLHTSGVNDITVMNRTAEKGQELASKFNGAARSMSEMDDALKTADIMISSTGSTEYVLSRARMAALTKKRNGRPLFLVDIAVPRDIDPGVGELDNVYLYDIDDLQGIVAANLEVRQKEAEKIELMIEEGLVAFGQWLDQLGVVPIISALRTKALSVQAETMESLERKLTDLTEREKKVIRKHMKSIINQILRDPITTVKELPEEANAEESLALVTKLFGIEEELEKNAMPKSQIQINKAEREWNIQKRRAELADRNSVKESVKALARS</sequence>
<feature type="active site" description="Nucleophile" evidence="9 10">
    <location>
        <position position="49"/>
    </location>
</feature>
<organism evidence="19 20">
    <name type="scientific">Alteribacter lacisalsi</name>
    <dbReference type="NCBI Taxonomy" id="2045244"/>
    <lineage>
        <taxon>Bacteria</taxon>
        <taxon>Bacillati</taxon>
        <taxon>Bacillota</taxon>
        <taxon>Bacilli</taxon>
        <taxon>Bacillales</taxon>
        <taxon>Bacillaceae</taxon>
        <taxon>Alteribacter</taxon>
    </lineage>
</organism>
<comment type="domain">
    <text evidence="9">Possesses an unusual extended V-shaped dimeric structure with each monomer consisting of three distinct domains arranged along a curved 'spinal' alpha-helix. The N-terminal catalytic domain specifically recognizes the glutamate moiety of the substrate. The second domain is the NADPH-binding domain, and the third C-terminal domain is responsible for dimerization.</text>
</comment>
<evidence type="ECO:0000256" key="14">
    <source>
        <dbReference type="RuleBase" id="RU000584"/>
    </source>
</evidence>
<dbReference type="EC" id="1.2.1.70" evidence="3 9"/>
<dbReference type="Pfam" id="PF05201">
    <property type="entry name" value="GlutR_N"/>
    <property type="match status" value="1"/>
</dbReference>
<dbReference type="InterPro" id="IPR006151">
    <property type="entry name" value="Shikm_DH/Glu-tRNA_Rdtase"/>
</dbReference>
<proteinExistence type="inferred from homology"/>
<keyword evidence="20" id="KW-1185">Reference proteome</keyword>
<dbReference type="GO" id="GO:0019353">
    <property type="term" value="P:protoporphyrinogen IX biosynthetic process from glutamate"/>
    <property type="evidence" value="ECO:0007669"/>
    <property type="project" value="TreeGrafter"/>
</dbReference>
<comment type="caution">
    <text evidence="19">The sequence shown here is derived from an EMBL/GenBank/DDBJ whole genome shotgun (WGS) entry which is preliminary data.</text>
</comment>
<comment type="catalytic activity">
    <reaction evidence="7 9 14">
        <text>(S)-4-amino-5-oxopentanoate + tRNA(Glu) + NADP(+) = L-glutamyl-tRNA(Glu) + NADPH + H(+)</text>
        <dbReference type="Rhea" id="RHEA:12344"/>
        <dbReference type="Rhea" id="RHEA-COMP:9663"/>
        <dbReference type="Rhea" id="RHEA-COMP:9680"/>
        <dbReference type="ChEBI" id="CHEBI:15378"/>
        <dbReference type="ChEBI" id="CHEBI:57501"/>
        <dbReference type="ChEBI" id="CHEBI:57783"/>
        <dbReference type="ChEBI" id="CHEBI:58349"/>
        <dbReference type="ChEBI" id="CHEBI:78442"/>
        <dbReference type="ChEBI" id="CHEBI:78520"/>
        <dbReference type="EC" id="1.2.1.70"/>
    </reaction>
</comment>
<dbReference type="RefSeq" id="WP_110516273.1">
    <property type="nucleotide sequence ID" value="NZ_PDOF01000001.1"/>
</dbReference>
<evidence type="ECO:0000259" key="18">
    <source>
        <dbReference type="Pfam" id="PF05201"/>
    </source>
</evidence>
<evidence type="ECO:0000256" key="5">
    <source>
        <dbReference type="ARBA" id="ARBA00023002"/>
    </source>
</evidence>
<reference evidence="19 20" key="1">
    <citation type="submission" date="2017-10" db="EMBL/GenBank/DDBJ databases">
        <title>Bacillus sp. nov., a halophilic bacterium isolated from a Yangshapao Lake.</title>
        <authorList>
            <person name="Wang H."/>
        </authorList>
    </citation>
    <scope>NUCLEOTIDE SEQUENCE [LARGE SCALE GENOMIC DNA]</scope>
    <source>
        <strain evidence="19 20">YSP-3</strain>
    </source>
</reference>
<dbReference type="GO" id="GO:0050661">
    <property type="term" value="F:NADP binding"/>
    <property type="evidence" value="ECO:0007669"/>
    <property type="project" value="InterPro"/>
</dbReference>
<evidence type="ECO:0000256" key="7">
    <source>
        <dbReference type="ARBA" id="ARBA00047464"/>
    </source>
</evidence>
<dbReference type="CDD" id="cd05213">
    <property type="entry name" value="NAD_bind_Glutamyl_tRNA_reduct"/>
    <property type="match status" value="1"/>
</dbReference>
<evidence type="ECO:0000256" key="2">
    <source>
        <dbReference type="ARBA" id="ARBA00005916"/>
    </source>
</evidence>
<dbReference type="PIRSF" id="PIRSF000445">
    <property type="entry name" value="4pyrrol_synth_GluRdtase"/>
    <property type="match status" value="1"/>
</dbReference>
<comment type="subunit">
    <text evidence="9">Homodimer.</text>
</comment>
<dbReference type="FunFam" id="3.40.50.720:FF:000031">
    <property type="entry name" value="Glutamyl-tRNA reductase"/>
    <property type="match status" value="1"/>
</dbReference>
<evidence type="ECO:0000256" key="11">
    <source>
        <dbReference type="PIRSR" id="PIRSR000445-2"/>
    </source>
</evidence>
<dbReference type="InterPro" id="IPR036343">
    <property type="entry name" value="GluRdtase_N_sf"/>
</dbReference>
<comment type="pathway">
    <text evidence="1 9 14">Porphyrin-containing compound metabolism; protoporphyrin-IX biosynthesis; 5-aminolevulinate from L-glutamyl-tRNA(Glu): step 1/2.</text>
</comment>
<evidence type="ECO:0000256" key="1">
    <source>
        <dbReference type="ARBA" id="ARBA00005059"/>
    </source>
</evidence>
<keyword evidence="4 9" id="KW-0521">NADP</keyword>
<dbReference type="EMBL" id="PDOF01000001">
    <property type="protein sequence ID" value="PYZ97315.1"/>
    <property type="molecule type" value="Genomic_DNA"/>
</dbReference>
<evidence type="ECO:0000256" key="4">
    <source>
        <dbReference type="ARBA" id="ARBA00022857"/>
    </source>
</evidence>
<dbReference type="SUPFAM" id="SSF51735">
    <property type="entry name" value="NAD(P)-binding Rossmann-fold domains"/>
    <property type="match status" value="1"/>
</dbReference>
<dbReference type="AlphaFoldDB" id="A0A2W0HIL5"/>
<comment type="function">
    <text evidence="9">Catalyzes the NADPH-dependent reduction of glutamyl-tRNA(Glu) to glutamate 1-semialdehyde (GSA).</text>
</comment>
<dbReference type="SUPFAM" id="SSF69075">
    <property type="entry name" value="Glutamyl tRNA-reductase dimerization domain"/>
    <property type="match status" value="1"/>
</dbReference>
<dbReference type="InterPro" id="IPR036453">
    <property type="entry name" value="GluRdtase_dimer_dom_sf"/>
</dbReference>
<dbReference type="PANTHER" id="PTHR43013">
    <property type="entry name" value="GLUTAMYL-TRNA REDUCTASE"/>
    <property type="match status" value="1"/>
</dbReference>
<evidence type="ECO:0000259" key="17">
    <source>
        <dbReference type="Pfam" id="PF01488"/>
    </source>
</evidence>
<dbReference type="InterPro" id="IPR015896">
    <property type="entry name" value="4pyrrol_synth_GluRdtase_dimer"/>
</dbReference>
<dbReference type="SUPFAM" id="SSF69742">
    <property type="entry name" value="Glutamyl tRNA-reductase catalytic, N-terminal domain"/>
    <property type="match status" value="1"/>
</dbReference>
<comment type="miscellaneous">
    <text evidence="9">During catalysis, the active site Cys acts as a nucleophile attacking the alpha-carbonyl group of tRNA-bound glutamate with the formation of a thioester intermediate between enzyme and glutamate, and the concomitant release of tRNA(Glu). The thioester intermediate is finally reduced by direct hydride transfer from NADPH, to form the product GSA.</text>
</comment>
<protein>
    <recommendedName>
        <fullName evidence="8 9">Glutamyl-tRNA reductase</fullName>
        <shortName evidence="9">GluTR</shortName>
        <ecNumber evidence="3 9">1.2.1.70</ecNumber>
    </recommendedName>
</protein>
<dbReference type="PANTHER" id="PTHR43013:SF1">
    <property type="entry name" value="GLUTAMYL-TRNA REDUCTASE"/>
    <property type="match status" value="1"/>
</dbReference>
<gene>
    <name evidence="9" type="primary">hemA</name>
    <name evidence="19" type="ORF">CR205_01555</name>
</gene>
<evidence type="ECO:0000313" key="19">
    <source>
        <dbReference type="EMBL" id="PYZ97315.1"/>
    </source>
</evidence>
<evidence type="ECO:0000256" key="13">
    <source>
        <dbReference type="PIRSR" id="PIRSR000445-4"/>
    </source>
</evidence>
<feature type="domain" description="Glutamyl-tRNA reductase N-terminal" evidence="18">
    <location>
        <begin position="6"/>
        <end position="155"/>
    </location>
</feature>
<dbReference type="InterPro" id="IPR018214">
    <property type="entry name" value="GluRdtase_CS"/>
</dbReference>
<dbReference type="InterPro" id="IPR015895">
    <property type="entry name" value="4pyrrol_synth_GluRdtase_N"/>
</dbReference>
<keyword evidence="6 9" id="KW-0627">Porphyrin biosynthesis</keyword>
<evidence type="ECO:0000256" key="8">
    <source>
        <dbReference type="ARBA" id="ARBA00068659"/>
    </source>
</evidence>
<feature type="domain" description="Quinate/shikimate 5-dehydrogenase/glutamyl-tRNA reductase" evidence="17">
    <location>
        <begin position="170"/>
        <end position="305"/>
    </location>
</feature>
<dbReference type="GO" id="GO:0008883">
    <property type="term" value="F:glutamyl-tRNA reductase activity"/>
    <property type="evidence" value="ECO:0007669"/>
    <property type="project" value="UniProtKB-UniRule"/>
</dbReference>
<evidence type="ECO:0000256" key="12">
    <source>
        <dbReference type="PIRSR" id="PIRSR000445-3"/>
    </source>
</evidence>
<evidence type="ECO:0000256" key="10">
    <source>
        <dbReference type="PIRSR" id="PIRSR000445-1"/>
    </source>
</evidence>
<evidence type="ECO:0000256" key="3">
    <source>
        <dbReference type="ARBA" id="ARBA00012970"/>
    </source>
</evidence>
<evidence type="ECO:0000259" key="16">
    <source>
        <dbReference type="Pfam" id="PF00745"/>
    </source>
</evidence>
<dbReference type="HAMAP" id="MF_00087">
    <property type="entry name" value="Glu_tRNA_reductase"/>
    <property type="match status" value="1"/>
</dbReference>
<feature type="domain" description="Tetrapyrrole biosynthesis glutamyl-tRNA reductase dimerisation" evidence="16">
    <location>
        <begin position="319"/>
        <end position="418"/>
    </location>
</feature>
<feature type="binding site" evidence="9 12">
    <location>
        <begin position="188"/>
        <end position="193"/>
    </location>
    <ligand>
        <name>NADP(+)</name>
        <dbReference type="ChEBI" id="CHEBI:58349"/>
    </ligand>
</feature>
<feature type="site" description="Important for activity" evidence="9 13">
    <location>
        <position position="98"/>
    </location>
</feature>
<dbReference type="Pfam" id="PF00745">
    <property type="entry name" value="GlutR_dimer"/>
    <property type="match status" value="1"/>
</dbReference>